<dbReference type="InterPro" id="IPR032859">
    <property type="entry name" value="KH_dom-like"/>
</dbReference>
<keyword evidence="4 10" id="KW-0677">Repeat</keyword>
<dbReference type="PRINTS" id="PR00326">
    <property type="entry name" value="GTP1OBG"/>
</dbReference>
<dbReference type="FunFam" id="3.40.50.300:FF:000040">
    <property type="entry name" value="GTPase Der"/>
    <property type="match status" value="1"/>
</dbReference>
<dbReference type="SUPFAM" id="SSF52540">
    <property type="entry name" value="P-loop containing nucleoside triphosphate hydrolases"/>
    <property type="match status" value="2"/>
</dbReference>
<gene>
    <name evidence="8" type="primary">der</name>
    <name evidence="12" type="ORF">ENJ10_01680</name>
</gene>
<evidence type="ECO:0000256" key="4">
    <source>
        <dbReference type="ARBA" id="ARBA00022737"/>
    </source>
</evidence>
<dbReference type="CDD" id="cd01895">
    <property type="entry name" value="EngA2"/>
    <property type="match status" value="1"/>
</dbReference>
<dbReference type="InterPro" id="IPR031166">
    <property type="entry name" value="G_ENGA"/>
</dbReference>
<evidence type="ECO:0000256" key="2">
    <source>
        <dbReference type="ARBA" id="ARBA00020953"/>
    </source>
</evidence>
<dbReference type="NCBIfam" id="TIGR03594">
    <property type="entry name" value="GTPase_EngA"/>
    <property type="match status" value="1"/>
</dbReference>
<keyword evidence="6 8" id="KW-0342">GTP-binding</keyword>
<accession>A0A7V1PTF0</accession>
<protein>
    <recommendedName>
        <fullName evidence="2 8">GTPase Der</fullName>
    </recommendedName>
    <alternativeName>
        <fullName evidence="7 8">GTP-binding protein EngA</fullName>
    </alternativeName>
</protein>
<evidence type="ECO:0000256" key="9">
    <source>
        <dbReference type="PROSITE-ProRule" id="PRU01049"/>
    </source>
</evidence>
<feature type="binding site" evidence="8">
    <location>
        <begin position="10"/>
        <end position="17"/>
    </location>
    <ligand>
        <name>GTP</name>
        <dbReference type="ChEBI" id="CHEBI:37565"/>
        <label>1</label>
    </ligand>
</feature>
<evidence type="ECO:0000256" key="6">
    <source>
        <dbReference type="ARBA" id="ARBA00023134"/>
    </source>
</evidence>
<evidence type="ECO:0000256" key="8">
    <source>
        <dbReference type="HAMAP-Rule" id="MF_00195"/>
    </source>
</evidence>
<dbReference type="InterPro" id="IPR005225">
    <property type="entry name" value="Small_GTP-bd"/>
</dbReference>
<dbReference type="InterPro" id="IPR027417">
    <property type="entry name" value="P-loop_NTPase"/>
</dbReference>
<evidence type="ECO:0000259" key="11">
    <source>
        <dbReference type="PROSITE" id="PS51712"/>
    </source>
</evidence>
<keyword evidence="5 8" id="KW-0547">Nucleotide-binding</keyword>
<dbReference type="Pfam" id="PF01926">
    <property type="entry name" value="MMR_HSR1"/>
    <property type="match status" value="2"/>
</dbReference>
<dbReference type="GO" id="GO:0043022">
    <property type="term" value="F:ribosome binding"/>
    <property type="evidence" value="ECO:0007669"/>
    <property type="project" value="TreeGrafter"/>
</dbReference>
<dbReference type="Gene3D" id="3.40.50.300">
    <property type="entry name" value="P-loop containing nucleotide triphosphate hydrolases"/>
    <property type="match status" value="2"/>
</dbReference>
<organism evidence="12">
    <name type="scientific">Caldithrix abyssi</name>
    <dbReference type="NCBI Taxonomy" id="187145"/>
    <lineage>
        <taxon>Bacteria</taxon>
        <taxon>Pseudomonadati</taxon>
        <taxon>Calditrichota</taxon>
        <taxon>Calditrichia</taxon>
        <taxon>Calditrichales</taxon>
        <taxon>Calditrichaceae</taxon>
        <taxon>Caldithrix</taxon>
    </lineage>
</organism>
<dbReference type="CDD" id="cd01894">
    <property type="entry name" value="EngA1"/>
    <property type="match status" value="1"/>
</dbReference>
<dbReference type="PROSITE" id="PS51712">
    <property type="entry name" value="G_ENGA"/>
    <property type="match status" value="2"/>
</dbReference>
<dbReference type="EMBL" id="DRLD01000045">
    <property type="protein sequence ID" value="HED09375.1"/>
    <property type="molecule type" value="Genomic_DNA"/>
</dbReference>
<feature type="binding site" evidence="8">
    <location>
        <begin position="230"/>
        <end position="234"/>
    </location>
    <ligand>
        <name>GTP</name>
        <dbReference type="ChEBI" id="CHEBI:37565"/>
        <label>2</label>
    </ligand>
</feature>
<dbReference type="AlphaFoldDB" id="A0A7V1PTF0"/>
<dbReference type="GO" id="GO:0042254">
    <property type="term" value="P:ribosome biogenesis"/>
    <property type="evidence" value="ECO:0007669"/>
    <property type="project" value="UniProtKB-KW"/>
</dbReference>
<comment type="similarity">
    <text evidence="1 8 9 10">Belongs to the TRAFAC class TrmE-Era-EngA-EngB-Septin-like GTPase superfamily. EngA (Der) GTPase family.</text>
</comment>
<keyword evidence="3 8" id="KW-0690">Ribosome biogenesis</keyword>
<evidence type="ECO:0000256" key="10">
    <source>
        <dbReference type="RuleBase" id="RU004481"/>
    </source>
</evidence>
<evidence type="ECO:0000313" key="12">
    <source>
        <dbReference type="EMBL" id="HED09375.1"/>
    </source>
</evidence>
<dbReference type="InterPro" id="IPR015946">
    <property type="entry name" value="KH_dom-like_a/b"/>
</dbReference>
<dbReference type="HAMAP" id="MF_00195">
    <property type="entry name" value="GTPase_Der"/>
    <property type="match status" value="1"/>
</dbReference>
<dbReference type="NCBIfam" id="TIGR00231">
    <property type="entry name" value="small_GTP"/>
    <property type="match status" value="2"/>
</dbReference>
<comment type="caution">
    <text evidence="12">The sequence shown here is derived from an EMBL/GenBank/DDBJ whole genome shotgun (WGS) entry which is preliminary data.</text>
</comment>
<proteinExistence type="inferred from homology"/>
<sequence length="436" mass="49714">MAESIVAIIGRPNVGKSTLFNRLTGRRQAIVDDQPGVTRDRNYGSVEWNGVQFVLIDTGGYMPESEDMMDMAIKEQVEIAMQDADVLIFLVDAQTGITETDQQIARMLHRSDRHVILTVNKVDIFEQEADAAEFYNLGLGDPVPISAMKGRGSGDFLDIVVERVRRHGYTEKEFDGIKLAIIGKENVGKSSLVNVLTNQPRSIVTDIPGTTRDSIDSTLKYNGRDFLLIDTAGLKRKAKIKENILFYSSLRTHRSIQRADVVMYLVDVNDGISRQDIAMLGEVVKQRKGVMLLLNKWDLIEKDDKTIYTFTEEIRMKLGIMQFIPLMFVSVKEKQRLYKALDKAVDVYEQIHRRIPTPELNEFIAGLFQKTMPPAVKGKEIKINYVTQIPARYPLFALFCNHPKLITENYRRFLENQIRDKYGFEGAPIVLSFRKK</sequence>
<feature type="binding site" evidence="8">
    <location>
        <begin position="57"/>
        <end position="61"/>
    </location>
    <ligand>
        <name>GTP</name>
        <dbReference type="ChEBI" id="CHEBI:37565"/>
        <label>1</label>
    </ligand>
</feature>
<comment type="function">
    <text evidence="8 10">GTPase that plays an essential role in the late steps of ribosome biogenesis.</text>
</comment>
<evidence type="ECO:0000256" key="3">
    <source>
        <dbReference type="ARBA" id="ARBA00022517"/>
    </source>
</evidence>
<evidence type="ECO:0000256" key="7">
    <source>
        <dbReference type="ARBA" id="ARBA00032345"/>
    </source>
</evidence>
<reference evidence="12" key="1">
    <citation type="journal article" date="2020" name="mSystems">
        <title>Genome- and Community-Level Interaction Insights into Carbon Utilization and Element Cycling Functions of Hydrothermarchaeota in Hydrothermal Sediment.</title>
        <authorList>
            <person name="Zhou Z."/>
            <person name="Liu Y."/>
            <person name="Xu W."/>
            <person name="Pan J."/>
            <person name="Luo Z.H."/>
            <person name="Li M."/>
        </authorList>
    </citation>
    <scope>NUCLEOTIDE SEQUENCE [LARGE SCALE GENOMIC DNA]</scope>
    <source>
        <strain evidence="12">HyVt-456</strain>
    </source>
</reference>
<evidence type="ECO:0000256" key="1">
    <source>
        <dbReference type="ARBA" id="ARBA00008279"/>
    </source>
</evidence>
<feature type="binding site" evidence="8">
    <location>
        <begin position="295"/>
        <end position="298"/>
    </location>
    <ligand>
        <name>GTP</name>
        <dbReference type="ChEBI" id="CHEBI:37565"/>
        <label>2</label>
    </ligand>
</feature>
<dbReference type="InterPro" id="IPR006073">
    <property type="entry name" value="GTP-bd"/>
</dbReference>
<name>A0A7V1PTF0_CALAY</name>
<feature type="binding site" evidence="8">
    <location>
        <begin position="120"/>
        <end position="123"/>
    </location>
    <ligand>
        <name>GTP</name>
        <dbReference type="ChEBI" id="CHEBI:37565"/>
        <label>1</label>
    </ligand>
</feature>
<feature type="domain" description="EngA-type G" evidence="11">
    <location>
        <begin position="177"/>
        <end position="352"/>
    </location>
</feature>
<dbReference type="PANTHER" id="PTHR43834:SF6">
    <property type="entry name" value="GTPASE DER"/>
    <property type="match status" value="1"/>
</dbReference>
<feature type="domain" description="EngA-type G" evidence="11">
    <location>
        <begin position="4"/>
        <end position="168"/>
    </location>
</feature>
<dbReference type="GO" id="GO:0005525">
    <property type="term" value="F:GTP binding"/>
    <property type="evidence" value="ECO:0007669"/>
    <property type="project" value="UniProtKB-UniRule"/>
</dbReference>
<dbReference type="Gene3D" id="3.30.300.20">
    <property type="match status" value="1"/>
</dbReference>
<evidence type="ECO:0000256" key="5">
    <source>
        <dbReference type="ARBA" id="ARBA00022741"/>
    </source>
</evidence>
<dbReference type="PANTHER" id="PTHR43834">
    <property type="entry name" value="GTPASE DER"/>
    <property type="match status" value="1"/>
</dbReference>
<dbReference type="FunFam" id="3.30.300.20:FF:000004">
    <property type="entry name" value="GTPase Der"/>
    <property type="match status" value="1"/>
</dbReference>
<dbReference type="InterPro" id="IPR016484">
    <property type="entry name" value="GTPase_Der"/>
</dbReference>
<feature type="binding site" evidence="8">
    <location>
        <begin position="183"/>
        <end position="190"/>
    </location>
    <ligand>
        <name>GTP</name>
        <dbReference type="ChEBI" id="CHEBI:37565"/>
        <label>2</label>
    </ligand>
</feature>
<comment type="subunit">
    <text evidence="8">Associates with the 50S ribosomal subunit.</text>
</comment>
<dbReference type="PIRSF" id="PIRSF006485">
    <property type="entry name" value="GTP-binding_EngA"/>
    <property type="match status" value="1"/>
</dbReference>
<dbReference type="FunFam" id="3.40.50.300:FF:000057">
    <property type="entry name" value="GTPase Der"/>
    <property type="match status" value="1"/>
</dbReference>
<dbReference type="Proteomes" id="UP000886005">
    <property type="component" value="Unassembled WGS sequence"/>
</dbReference>
<dbReference type="Pfam" id="PF14714">
    <property type="entry name" value="KH_dom-like"/>
    <property type="match status" value="1"/>
</dbReference>